<dbReference type="InterPro" id="IPR002213">
    <property type="entry name" value="UDP_glucos_trans"/>
</dbReference>
<accession>A0ABU2NL47</accession>
<dbReference type="RefSeq" id="WP_311671628.1">
    <property type="nucleotide sequence ID" value="NZ_JAVREQ010000001.1"/>
</dbReference>
<name>A0ABU2NL47_9ACTN</name>
<evidence type="ECO:0000313" key="6">
    <source>
        <dbReference type="Proteomes" id="UP001183414"/>
    </source>
</evidence>
<dbReference type="Pfam" id="PF06722">
    <property type="entry name" value="EryCIII-like_C"/>
    <property type="match status" value="1"/>
</dbReference>
<dbReference type="InterPro" id="IPR050426">
    <property type="entry name" value="Glycosyltransferase_28"/>
</dbReference>
<organism evidence="5 6">
    <name type="scientific">Streptomyces hazeniae</name>
    <dbReference type="NCBI Taxonomy" id="3075538"/>
    <lineage>
        <taxon>Bacteria</taxon>
        <taxon>Bacillati</taxon>
        <taxon>Actinomycetota</taxon>
        <taxon>Actinomycetes</taxon>
        <taxon>Kitasatosporales</taxon>
        <taxon>Streptomycetaceae</taxon>
        <taxon>Streptomyces</taxon>
    </lineage>
</organism>
<dbReference type="InterPro" id="IPR010610">
    <property type="entry name" value="EryCIII-like_C"/>
</dbReference>
<evidence type="ECO:0000259" key="4">
    <source>
        <dbReference type="Pfam" id="PF06722"/>
    </source>
</evidence>
<comment type="caution">
    <text evidence="5">The sequence shown here is derived from an EMBL/GenBank/DDBJ whole genome shotgun (WGS) entry which is preliminary data.</text>
</comment>
<feature type="region of interest" description="Disordered" evidence="3">
    <location>
        <begin position="126"/>
        <end position="149"/>
    </location>
</feature>
<dbReference type="Proteomes" id="UP001183414">
    <property type="component" value="Unassembled WGS sequence"/>
</dbReference>
<dbReference type="CDD" id="cd03784">
    <property type="entry name" value="GT1_Gtf-like"/>
    <property type="match status" value="1"/>
</dbReference>
<evidence type="ECO:0000256" key="1">
    <source>
        <dbReference type="ARBA" id="ARBA00009995"/>
    </source>
</evidence>
<protein>
    <submittedName>
        <fullName evidence="5">Glycosyltransferase</fullName>
    </submittedName>
</protein>
<gene>
    <name evidence="5" type="ORF">RM572_02775</name>
</gene>
<evidence type="ECO:0000256" key="3">
    <source>
        <dbReference type="SAM" id="MobiDB-lite"/>
    </source>
</evidence>
<dbReference type="InterPro" id="IPR035595">
    <property type="entry name" value="UDP_glycos_trans_CS"/>
</dbReference>
<dbReference type="PROSITE" id="PS00375">
    <property type="entry name" value="UDPGT"/>
    <property type="match status" value="1"/>
</dbReference>
<reference evidence="6" key="1">
    <citation type="submission" date="2023-07" db="EMBL/GenBank/DDBJ databases">
        <title>30 novel species of actinomycetes from the DSMZ collection.</title>
        <authorList>
            <person name="Nouioui I."/>
        </authorList>
    </citation>
    <scope>NUCLEOTIDE SEQUENCE [LARGE SCALE GENOMIC DNA]</scope>
    <source>
        <strain evidence="6">DSM 42041</strain>
    </source>
</reference>
<keyword evidence="2" id="KW-0808">Transferase</keyword>
<dbReference type="EMBL" id="JAVREQ010000001">
    <property type="protein sequence ID" value="MDT0377697.1"/>
    <property type="molecule type" value="Genomic_DNA"/>
</dbReference>
<dbReference type="PANTHER" id="PTHR48050:SF13">
    <property type="entry name" value="STEROL 3-BETA-GLUCOSYLTRANSFERASE UGT80A2"/>
    <property type="match status" value="1"/>
</dbReference>
<comment type="similarity">
    <text evidence="1">Belongs to the UDP-glycosyltransferase family.</text>
</comment>
<dbReference type="NCBIfam" id="TIGR01426">
    <property type="entry name" value="MGT"/>
    <property type="match status" value="1"/>
</dbReference>
<dbReference type="PANTHER" id="PTHR48050">
    <property type="entry name" value="STEROL 3-BETA-GLUCOSYLTRANSFERASE"/>
    <property type="match status" value="1"/>
</dbReference>
<dbReference type="InterPro" id="IPR006326">
    <property type="entry name" value="UDPGT_MGT-like"/>
</dbReference>
<evidence type="ECO:0000313" key="5">
    <source>
        <dbReference type="EMBL" id="MDT0377697.1"/>
    </source>
</evidence>
<dbReference type="Gene3D" id="3.40.50.2000">
    <property type="entry name" value="Glycogen Phosphorylase B"/>
    <property type="match status" value="2"/>
</dbReference>
<sequence length="393" mass="41711">MTRRNAHVAVIGNPDPGHIMPMLEVIHELVSRGHRVTVANEPAVAHLATVTGGEFVPVLRELPEAGGEWAEDALSAINVFLDGNMRALPQLKAAYDDDPADVYLYDTGSYVGRLLAESQGRPCAHLSPTIVTPRSDADAEPEPAPSTDAVREAEYQERFAKWLAENGAVTTDVGEFTGRAPRLVSLCAKVLQPRADDFDPERAAFVGPCLGGREAQGSWTRPDGAEKVLLISFGSSFTDQPEFYRQCLAAFGDLPGWHVVLVIGLKVDQADLGPIPANVEVHPWVPQLAVLEQADAFVTHAGTGGCAEALYHGVPMVAVPQGADHFSNTEQLVGLGVARHVPAADATAEALRDAVTAIVADPEVPARLARLREEVRSAGGAAQAADLIEGMLG</sequence>
<proteinExistence type="inferred from homology"/>
<dbReference type="SUPFAM" id="SSF53756">
    <property type="entry name" value="UDP-Glycosyltransferase/glycogen phosphorylase"/>
    <property type="match status" value="1"/>
</dbReference>
<evidence type="ECO:0000256" key="2">
    <source>
        <dbReference type="ARBA" id="ARBA00022679"/>
    </source>
</evidence>
<feature type="domain" description="Erythromycin biosynthesis protein CIII-like C-terminal" evidence="4">
    <location>
        <begin position="267"/>
        <end position="378"/>
    </location>
</feature>
<keyword evidence="6" id="KW-1185">Reference proteome</keyword>